<sequence>MLAELDSSSSDNASGSSEIATTISCGTQELATASKTLADAHRCRSIPWPSGSSDTPPDNDLWLKLPQLTASDKIHSSLAPVLASTDASLRRNSPYVRTPARIPDPDVGLKSPMTYLPSGCATPSSLLAPRSRESVPKRPRALLCRPDVELHVDSTRKNERKKKASSFEAARLLPPRSSQQLSSSQVSPRDVSAQQPRLGQYAQDTELTTGDT</sequence>
<feature type="compositionally biased region" description="Polar residues" evidence="1">
    <location>
        <begin position="192"/>
        <end position="212"/>
    </location>
</feature>
<evidence type="ECO:0000256" key="1">
    <source>
        <dbReference type="SAM" id="MobiDB-lite"/>
    </source>
</evidence>
<feature type="compositionally biased region" description="Low complexity" evidence="1">
    <location>
        <begin position="171"/>
        <end position="189"/>
    </location>
</feature>
<comment type="caution">
    <text evidence="2">The sequence shown here is derived from an EMBL/GenBank/DDBJ whole genome shotgun (WGS) entry which is preliminary data.</text>
</comment>
<feature type="region of interest" description="Disordered" evidence="1">
    <location>
        <begin position="121"/>
        <end position="140"/>
    </location>
</feature>
<evidence type="ECO:0000313" key="2">
    <source>
        <dbReference type="EMBL" id="KAJ7021954.1"/>
    </source>
</evidence>
<dbReference type="Proteomes" id="UP001218188">
    <property type="component" value="Unassembled WGS sequence"/>
</dbReference>
<organism evidence="2 3">
    <name type="scientific">Mycena alexandri</name>
    <dbReference type="NCBI Taxonomy" id="1745969"/>
    <lineage>
        <taxon>Eukaryota</taxon>
        <taxon>Fungi</taxon>
        <taxon>Dikarya</taxon>
        <taxon>Basidiomycota</taxon>
        <taxon>Agaricomycotina</taxon>
        <taxon>Agaricomycetes</taxon>
        <taxon>Agaricomycetidae</taxon>
        <taxon>Agaricales</taxon>
        <taxon>Marasmiineae</taxon>
        <taxon>Mycenaceae</taxon>
        <taxon>Mycena</taxon>
    </lineage>
</organism>
<protein>
    <submittedName>
        <fullName evidence="2">Uncharacterized protein</fullName>
    </submittedName>
</protein>
<dbReference type="EMBL" id="JARJCM010000220">
    <property type="protein sequence ID" value="KAJ7021954.1"/>
    <property type="molecule type" value="Genomic_DNA"/>
</dbReference>
<dbReference type="AlphaFoldDB" id="A0AAD6WUW6"/>
<keyword evidence="3" id="KW-1185">Reference proteome</keyword>
<reference evidence="2" key="1">
    <citation type="submission" date="2023-03" db="EMBL/GenBank/DDBJ databases">
        <title>Massive genome expansion in bonnet fungi (Mycena s.s.) driven by repeated elements and novel gene families across ecological guilds.</title>
        <authorList>
            <consortium name="Lawrence Berkeley National Laboratory"/>
            <person name="Harder C.B."/>
            <person name="Miyauchi S."/>
            <person name="Viragh M."/>
            <person name="Kuo A."/>
            <person name="Thoen E."/>
            <person name="Andreopoulos B."/>
            <person name="Lu D."/>
            <person name="Skrede I."/>
            <person name="Drula E."/>
            <person name="Henrissat B."/>
            <person name="Morin E."/>
            <person name="Kohler A."/>
            <person name="Barry K."/>
            <person name="LaButti K."/>
            <person name="Morin E."/>
            <person name="Salamov A."/>
            <person name="Lipzen A."/>
            <person name="Mereny Z."/>
            <person name="Hegedus B."/>
            <person name="Baldrian P."/>
            <person name="Stursova M."/>
            <person name="Weitz H."/>
            <person name="Taylor A."/>
            <person name="Grigoriev I.V."/>
            <person name="Nagy L.G."/>
            <person name="Martin F."/>
            <person name="Kauserud H."/>
        </authorList>
    </citation>
    <scope>NUCLEOTIDE SEQUENCE</scope>
    <source>
        <strain evidence="2">CBHHK200</strain>
    </source>
</reference>
<name>A0AAD6WUW6_9AGAR</name>
<feature type="region of interest" description="Disordered" evidence="1">
    <location>
        <begin position="154"/>
        <end position="212"/>
    </location>
</feature>
<proteinExistence type="predicted"/>
<gene>
    <name evidence="2" type="ORF">C8F04DRAFT_1273173</name>
</gene>
<accession>A0AAD6WUW6</accession>
<evidence type="ECO:0000313" key="3">
    <source>
        <dbReference type="Proteomes" id="UP001218188"/>
    </source>
</evidence>